<dbReference type="InterPro" id="IPR000792">
    <property type="entry name" value="Tscrpt_reg_LuxR_C"/>
</dbReference>
<comment type="caution">
    <text evidence="2">The sequence shown here is derived from an EMBL/GenBank/DDBJ whole genome shotgun (WGS) entry which is preliminary data.</text>
</comment>
<dbReference type="PROSITE" id="PS50043">
    <property type="entry name" value="HTH_LUXR_2"/>
    <property type="match status" value="1"/>
</dbReference>
<name>A0ABP9R2X7_9PSEU</name>
<dbReference type="Gene3D" id="1.10.10.10">
    <property type="entry name" value="Winged helix-like DNA-binding domain superfamily/Winged helix DNA-binding domain"/>
    <property type="match status" value="1"/>
</dbReference>
<dbReference type="EMBL" id="BAABIB010000090">
    <property type="protein sequence ID" value="GAA5170463.1"/>
    <property type="molecule type" value="Genomic_DNA"/>
</dbReference>
<feature type="domain" description="HTH luxR-type" evidence="1">
    <location>
        <begin position="660"/>
        <end position="725"/>
    </location>
</feature>
<proteinExistence type="predicted"/>
<accession>A0ABP9R2X7</accession>
<dbReference type="PRINTS" id="PR00038">
    <property type="entry name" value="HTHLUXR"/>
</dbReference>
<sequence length="732" mass="78732">MAEAPRTRGNLPAELTSFVGRREELAATRRLLSAARLVTLTGAGGVGKTRLALRAATVLRRAFPDGVWFVRLADVTEPSLLPVAITAELGPAAREAGLSEHLRDKRLLLVLDNCEQVVHACAVLAAKLLSAAPELRILVTSRQILRADGEQVLVVPPLPPDGDAVALFTERAAAVPGCRLGDGDREAVRRICRRLDGIPLALELAAARLRVLSPEQLLHRLDDRFRLLTTGKRTDPPRTQTLEAAVAWSFELCTPREQEVWAATSVLPGGFDLEAAEAVCAFDAGEVLDLVAALVDKSVLSRRTGTYGRSAWYEMLGTFREYGRIRLAGSGQEDAVLDRRLAHYAGLAREFGQSFGPAQRDWLERLCREQQNLSAVAADVRALPIVTALRDFWAVAAPGEGRRLLAASLDHASGPLRARALEAAAFLALWEGAAEAARPLLGELRALLAEHGDRRLHAGYAQCSGLARLWSGDLASARARLGRALAAYRGLGDEAQVCTTLVLLAVVDLLDGRSGTTADHAFALCEARQADWSRGYALWAVAITEWRRGGDRRAETLLRQAISLRLPDRALLALAVSALAWCAEADNLPERAAGLLGAAHALRRETGERLLAELDERCAERLRRSLGAKAFTSAFDAAARAGTGEAIALALRERKEPVPAGPRPGGLTRREREIAGLVADGLSNRDIAARLVIAQRTAETHVEHILAKLGFSSRAQIAAWLAAGDGSTYPAP</sequence>
<dbReference type="RefSeq" id="WP_346055056.1">
    <property type="nucleotide sequence ID" value="NZ_BAABIB010000090.1"/>
</dbReference>
<dbReference type="CDD" id="cd06170">
    <property type="entry name" value="LuxR_C_like"/>
    <property type="match status" value="1"/>
</dbReference>
<dbReference type="SMART" id="SM00421">
    <property type="entry name" value="HTH_LUXR"/>
    <property type="match status" value="1"/>
</dbReference>
<dbReference type="Gene3D" id="3.40.50.300">
    <property type="entry name" value="P-loop containing nucleotide triphosphate hydrolases"/>
    <property type="match status" value="1"/>
</dbReference>
<organism evidence="2 3">
    <name type="scientific">Amycolatopsis dongchuanensis</name>
    <dbReference type="NCBI Taxonomy" id="1070866"/>
    <lineage>
        <taxon>Bacteria</taxon>
        <taxon>Bacillati</taxon>
        <taxon>Actinomycetota</taxon>
        <taxon>Actinomycetes</taxon>
        <taxon>Pseudonocardiales</taxon>
        <taxon>Pseudonocardiaceae</taxon>
        <taxon>Amycolatopsis</taxon>
    </lineage>
</organism>
<dbReference type="PRINTS" id="PR00364">
    <property type="entry name" value="DISEASERSIST"/>
</dbReference>
<dbReference type="InterPro" id="IPR016032">
    <property type="entry name" value="Sig_transdc_resp-reg_C-effctor"/>
</dbReference>
<dbReference type="Proteomes" id="UP001500192">
    <property type="component" value="Unassembled WGS sequence"/>
</dbReference>
<dbReference type="SUPFAM" id="SSF52540">
    <property type="entry name" value="P-loop containing nucleoside triphosphate hydrolases"/>
    <property type="match status" value="1"/>
</dbReference>
<evidence type="ECO:0000313" key="2">
    <source>
        <dbReference type="EMBL" id="GAA5170463.1"/>
    </source>
</evidence>
<evidence type="ECO:0000313" key="3">
    <source>
        <dbReference type="Proteomes" id="UP001500192"/>
    </source>
</evidence>
<dbReference type="InterPro" id="IPR027417">
    <property type="entry name" value="P-loop_NTPase"/>
</dbReference>
<dbReference type="PANTHER" id="PTHR47691">
    <property type="entry name" value="REGULATOR-RELATED"/>
    <property type="match status" value="1"/>
</dbReference>
<reference evidence="3" key="1">
    <citation type="journal article" date="2019" name="Int. J. Syst. Evol. Microbiol.">
        <title>The Global Catalogue of Microorganisms (GCM) 10K type strain sequencing project: providing services to taxonomists for standard genome sequencing and annotation.</title>
        <authorList>
            <consortium name="The Broad Institute Genomics Platform"/>
            <consortium name="The Broad Institute Genome Sequencing Center for Infectious Disease"/>
            <person name="Wu L."/>
            <person name="Ma J."/>
        </authorList>
    </citation>
    <scope>NUCLEOTIDE SEQUENCE [LARGE SCALE GENOMIC DNA]</scope>
    <source>
        <strain evidence="3">JCM 18054</strain>
    </source>
</reference>
<dbReference type="SUPFAM" id="SSF46894">
    <property type="entry name" value="C-terminal effector domain of the bipartite response regulators"/>
    <property type="match status" value="1"/>
</dbReference>
<dbReference type="Pfam" id="PF00196">
    <property type="entry name" value="GerE"/>
    <property type="match status" value="1"/>
</dbReference>
<dbReference type="PANTHER" id="PTHR47691:SF3">
    <property type="entry name" value="HTH-TYPE TRANSCRIPTIONAL REGULATOR RV0890C-RELATED"/>
    <property type="match status" value="1"/>
</dbReference>
<dbReference type="Pfam" id="PF25872">
    <property type="entry name" value="HTH_77"/>
    <property type="match status" value="1"/>
</dbReference>
<evidence type="ECO:0000259" key="1">
    <source>
        <dbReference type="PROSITE" id="PS50043"/>
    </source>
</evidence>
<protein>
    <submittedName>
        <fullName evidence="2">LuxR family transcriptional regulator</fullName>
    </submittedName>
</protein>
<dbReference type="InterPro" id="IPR058852">
    <property type="entry name" value="HTH_77"/>
</dbReference>
<keyword evidence="3" id="KW-1185">Reference proteome</keyword>
<dbReference type="InterPro" id="IPR036388">
    <property type="entry name" value="WH-like_DNA-bd_sf"/>
</dbReference>
<gene>
    <name evidence="2" type="ORF">GCM10023214_49150</name>
</gene>